<comment type="caution">
    <text evidence="1">The sequence shown here is derived from an EMBL/GenBank/DDBJ whole genome shotgun (WGS) entry which is preliminary data.</text>
</comment>
<gene>
    <name evidence="1" type="ORF">HG263_04245</name>
</gene>
<evidence type="ECO:0000313" key="1">
    <source>
        <dbReference type="EMBL" id="NOU49745.1"/>
    </source>
</evidence>
<organism evidence="1 2">
    <name type="scientific">Pseudoalteromonas caenipelagi</name>
    <dbReference type="NCBI Taxonomy" id="2726988"/>
    <lineage>
        <taxon>Bacteria</taxon>
        <taxon>Pseudomonadati</taxon>
        <taxon>Pseudomonadota</taxon>
        <taxon>Gammaproteobacteria</taxon>
        <taxon>Alteromonadales</taxon>
        <taxon>Pseudoalteromonadaceae</taxon>
        <taxon>Pseudoalteromonas</taxon>
    </lineage>
</organism>
<reference evidence="1 2" key="1">
    <citation type="submission" date="2020-04" db="EMBL/GenBank/DDBJ databases">
        <title>Pseudoalteromonas caenipelagi sp. nov., isolated from a tidal flat.</title>
        <authorList>
            <person name="Park S."/>
            <person name="Yoon J.-H."/>
        </authorList>
    </citation>
    <scope>NUCLEOTIDE SEQUENCE [LARGE SCALE GENOMIC DNA]</scope>
    <source>
        <strain evidence="1 2">JBTF-M23</strain>
    </source>
</reference>
<sequence length="151" mass="17043">MAEGVIKFDFDHTAAFIDGMNKGLNHLDSKMFTFRHVAQSGLQIRLYSRRKSPFSEADTILVCKEITERALSLETSFDCAWSDDELALIDALQSQGHSILSMHVVIRRGPLMVFFLEDTELLHGSVPCHELLCRMMSDYSAARALAQTLVY</sequence>
<proteinExistence type="predicted"/>
<keyword evidence="2" id="KW-1185">Reference proteome</keyword>
<protein>
    <submittedName>
        <fullName evidence="1">Uncharacterized protein</fullName>
    </submittedName>
</protein>
<accession>A0A849V9Z7</accession>
<name>A0A849V9Z7_9GAMM</name>
<dbReference type="RefSeq" id="WP_171624801.1">
    <property type="nucleotide sequence ID" value="NZ_JABBPG010000001.1"/>
</dbReference>
<dbReference type="Proteomes" id="UP000586305">
    <property type="component" value="Unassembled WGS sequence"/>
</dbReference>
<dbReference type="AlphaFoldDB" id="A0A849V9Z7"/>
<dbReference type="EMBL" id="JABBPG010000001">
    <property type="protein sequence ID" value="NOU49745.1"/>
    <property type="molecule type" value="Genomic_DNA"/>
</dbReference>
<evidence type="ECO:0000313" key="2">
    <source>
        <dbReference type="Proteomes" id="UP000586305"/>
    </source>
</evidence>